<accession>A0A6J5MNV2</accession>
<organism evidence="1">
    <name type="scientific">uncultured Caudovirales phage</name>
    <dbReference type="NCBI Taxonomy" id="2100421"/>
    <lineage>
        <taxon>Viruses</taxon>
        <taxon>Duplodnaviria</taxon>
        <taxon>Heunggongvirae</taxon>
        <taxon>Uroviricota</taxon>
        <taxon>Caudoviricetes</taxon>
        <taxon>Peduoviridae</taxon>
        <taxon>Maltschvirus</taxon>
        <taxon>Maltschvirus maltsch</taxon>
    </lineage>
</organism>
<protein>
    <recommendedName>
        <fullName evidence="2">Portal protein</fullName>
    </recommendedName>
</protein>
<sequence>MNKQTQIIELSQYTTPVITEQRNEGWVDFGKKNDYYQFLIDRFQNSATNNAVINNICKLIYGRGITALDASKKPTDYANFLSLVSSDDIKRIISDTKMLGQSAIQVHYNKDRSVKKFLHLPVNLIRSEKCNEDGEILGYYYSDNWQKTREYKPIRYDAFGTSKSEVEILMIQPYSAGMKYYSYVDYQGALDYCMLEEKVSEYLINEVSNSFAPTTIINFNNGQATPEQKRQISEDVTNKLTGSTGKKVIISFNDNPEAKTTIDTIQLQKAADQYQYLSDESRNKILVGHNVTSPLLFGIATSTGFSSNADELKNSAILFDNMVIRPFQELVIEAFDKILAVNNISLKLYFKKLNILDADGEITNQQPIVEETKLSSDIFDFESLGEEINDEWLLVDSRKVDYDLEDELDKEIENLTPKKSFFAKLVSTGTARGNAKSEQDGKIFKTRYRYAGDKPGERGFCVKMSQQNKVYRKEDIVKMSNTDLGDSYTNKDGRVIGWGPNGATTFDRFIWKGGGNCHHYWVRETYLKKSDVNSPLAKKYTAAESRKMGEIAPTNDKRVYQKPIDMPYNGFLPTNKRFN</sequence>
<gene>
    <name evidence="1" type="ORF">UFOVP523_3</name>
</gene>
<dbReference type="EMBL" id="LR796502">
    <property type="protein sequence ID" value="CAB4148444.1"/>
    <property type="molecule type" value="Genomic_DNA"/>
</dbReference>
<name>A0A6J5MNV2_9CAUD</name>
<evidence type="ECO:0000313" key="1">
    <source>
        <dbReference type="EMBL" id="CAB4148444.1"/>
    </source>
</evidence>
<proteinExistence type="predicted"/>
<reference evidence="1" key="1">
    <citation type="submission" date="2020-04" db="EMBL/GenBank/DDBJ databases">
        <authorList>
            <person name="Chiriac C."/>
            <person name="Salcher M."/>
            <person name="Ghai R."/>
            <person name="Kavagutti S V."/>
        </authorList>
    </citation>
    <scope>NUCLEOTIDE SEQUENCE</scope>
</reference>
<evidence type="ECO:0008006" key="2">
    <source>
        <dbReference type="Google" id="ProtNLM"/>
    </source>
</evidence>